<protein>
    <submittedName>
        <fullName evidence="1">Uncharacterized protein</fullName>
    </submittedName>
</protein>
<gene>
    <name evidence="1" type="ORF">AG0111_0g11666</name>
</gene>
<keyword evidence="2" id="KW-1185">Reference proteome</keyword>
<evidence type="ECO:0000313" key="2">
    <source>
        <dbReference type="Proteomes" id="UP000293547"/>
    </source>
</evidence>
<sequence length="376" mass="38743">MLLTQPASLGLACAMFASTLAHVMLESPVPYGRPTLNNSPLDGTGSDFPCKLRPGVYDVTQMNYWTAGEAQTIRFLGSAVHGGGSCQFSVSEDMQPTKSSRWKVVYSVVGGCPASVEGNLQGGPASRVADTFEVVLPKELPSGEYTFAWTWFNRQGNREMYMNCAPITVRDGGNDPRFLASLPDMFVANLPSSACSTVENFDYAFPDPGSAVLTGSQASPTTGLVGTGCASMTALGSGSGTVRPANALSNSSPSQQSTYTVLGEQPAAAASEVASANWLGSAAVKALAVGEMTASEAKASVAQVTQALASQGPVPPAGVAASPPAASETCVPCSSTNEVVCIDSDHYGLCDLGCARSQLLAPGTVCTDGQILRRDV</sequence>
<proteinExistence type="predicted"/>
<name>A0ACB6F6C9_9PLEO</name>
<dbReference type="EMBL" id="PDWZ02000014">
    <property type="protein sequence ID" value="KAB2099989.1"/>
    <property type="molecule type" value="Genomic_DNA"/>
</dbReference>
<accession>A0ACB6F6C9</accession>
<comment type="caution">
    <text evidence="1">The sequence shown here is derived from an EMBL/GenBank/DDBJ whole genome shotgun (WGS) entry which is preliminary data.</text>
</comment>
<evidence type="ECO:0000313" key="1">
    <source>
        <dbReference type="EMBL" id="KAB2099989.1"/>
    </source>
</evidence>
<reference evidence="1 2" key="1">
    <citation type="journal article" date="2019" name="bioRxiv">
        <title>Genomics, evolutionary history and diagnostics of the Alternaria alternata species group including apple and Asian pear pathotypes.</title>
        <authorList>
            <person name="Armitage A.D."/>
            <person name="Cockerton H.M."/>
            <person name="Sreenivasaprasad S."/>
            <person name="Woodhall J.W."/>
            <person name="Lane C.R."/>
            <person name="Harrison R.J."/>
            <person name="Clarkson J.P."/>
        </authorList>
    </citation>
    <scope>NUCLEOTIDE SEQUENCE [LARGE SCALE GENOMIC DNA]</scope>
    <source>
        <strain evidence="1 2">FERA 650</strain>
    </source>
</reference>
<dbReference type="Proteomes" id="UP000293547">
    <property type="component" value="Unassembled WGS sequence"/>
</dbReference>
<organism evidence="1 2">
    <name type="scientific">Alternaria gaisen</name>
    <dbReference type="NCBI Taxonomy" id="167740"/>
    <lineage>
        <taxon>Eukaryota</taxon>
        <taxon>Fungi</taxon>
        <taxon>Dikarya</taxon>
        <taxon>Ascomycota</taxon>
        <taxon>Pezizomycotina</taxon>
        <taxon>Dothideomycetes</taxon>
        <taxon>Pleosporomycetidae</taxon>
        <taxon>Pleosporales</taxon>
        <taxon>Pleosporineae</taxon>
        <taxon>Pleosporaceae</taxon>
        <taxon>Alternaria</taxon>
        <taxon>Alternaria sect. Alternaria</taxon>
    </lineage>
</organism>